<sequence>MKHCLIFLVCFFVGVLAQENFKDAFSALTPEQGAKCLTASGVDMKEIESIKDKMENPSENLLCFAKCMAEEAKYINPDGTVNHEELKKISSYNPCMANIERISSCSDIQAFEKCTS</sequence>
<dbReference type="Gene3D" id="1.10.238.20">
    <property type="entry name" value="Pheromone/general odorant binding protein domain"/>
    <property type="match status" value="1"/>
</dbReference>
<gene>
    <name evidence="2" type="ORF">MELIAE_LOCUS2347</name>
</gene>
<protein>
    <submittedName>
        <fullName evidence="2">Uncharacterized protein</fullName>
    </submittedName>
</protein>
<proteinExistence type="predicted"/>
<accession>A0A9P0AV18</accession>
<keyword evidence="3" id="KW-1185">Reference proteome</keyword>
<dbReference type="AlphaFoldDB" id="A0A9P0AV18"/>
<dbReference type="SUPFAM" id="SSF47565">
    <property type="entry name" value="Insect pheromone/odorant-binding proteins"/>
    <property type="match status" value="1"/>
</dbReference>
<evidence type="ECO:0000313" key="3">
    <source>
        <dbReference type="Proteomes" id="UP001154078"/>
    </source>
</evidence>
<keyword evidence="1" id="KW-0732">Signal</keyword>
<name>A0A9P0AV18_BRAAE</name>
<dbReference type="EMBL" id="OV121141">
    <property type="protein sequence ID" value="CAH0549046.1"/>
    <property type="molecule type" value="Genomic_DNA"/>
</dbReference>
<dbReference type="InterPro" id="IPR006170">
    <property type="entry name" value="PBP/GOBP"/>
</dbReference>
<reference evidence="2" key="1">
    <citation type="submission" date="2021-12" db="EMBL/GenBank/DDBJ databases">
        <authorList>
            <person name="King R."/>
        </authorList>
    </citation>
    <scope>NUCLEOTIDE SEQUENCE</scope>
</reference>
<organism evidence="2 3">
    <name type="scientific">Brassicogethes aeneus</name>
    <name type="common">Rape pollen beetle</name>
    <name type="synonym">Meligethes aeneus</name>
    <dbReference type="NCBI Taxonomy" id="1431903"/>
    <lineage>
        <taxon>Eukaryota</taxon>
        <taxon>Metazoa</taxon>
        <taxon>Ecdysozoa</taxon>
        <taxon>Arthropoda</taxon>
        <taxon>Hexapoda</taxon>
        <taxon>Insecta</taxon>
        <taxon>Pterygota</taxon>
        <taxon>Neoptera</taxon>
        <taxon>Endopterygota</taxon>
        <taxon>Coleoptera</taxon>
        <taxon>Polyphaga</taxon>
        <taxon>Cucujiformia</taxon>
        <taxon>Nitidulidae</taxon>
        <taxon>Meligethinae</taxon>
        <taxon>Brassicogethes</taxon>
    </lineage>
</organism>
<feature type="signal peptide" evidence="1">
    <location>
        <begin position="1"/>
        <end position="17"/>
    </location>
</feature>
<dbReference type="InterPro" id="IPR036728">
    <property type="entry name" value="PBP_GOBP_sf"/>
</dbReference>
<dbReference type="Pfam" id="PF01395">
    <property type="entry name" value="PBP_GOBP"/>
    <property type="match status" value="1"/>
</dbReference>
<dbReference type="OrthoDB" id="6778943at2759"/>
<evidence type="ECO:0000313" key="2">
    <source>
        <dbReference type="EMBL" id="CAH0549046.1"/>
    </source>
</evidence>
<dbReference type="GO" id="GO:0005549">
    <property type="term" value="F:odorant binding"/>
    <property type="evidence" value="ECO:0007669"/>
    <property type="project" value="InterPro"/>
</dbReference>
<feature type="chain" id="PRO_5040222187" evidence="1">
    <location>
        <begin position="18"/>
        <end position="116"/>
    </location>
</feature>
<evidence type="ECO:0000256" key="1">
    <source>
        <dbReference type="SAM" id="SignalP"/>
    </source>
</evidence>
<dbReference type="CDD" id="cd23992">
    <property type="entry name" value="PBP_GOBP"/>
    <property type="match status" value="1"/>
</dbReference>
<dbReference type="Proteomes" id="UP001154078">
    <property type="component" value="Chromosome 10"/>
</dbReference>